<keyword evidence="3" id="KW-1185">Reference proteome</keyword>
<comment type="caution">
    <text evidence="2">The sequence shown here is derived from an EMBL/GenBank/DDBJ whole genome shotgun (WGS) entry which is preliminary data.</text>
</comment>
<dbReference type="EMBL" id="JANPWB010000008">
    <property type="protein sequence ID" value="KAJ1161960.1"/>
    <property type="molecule type" value="Genomic_DNA"/>
</dbReference>
<gene>
    <name evidence="2" type="ORF">NDU88_002440</name>
</gene>
<feature type="region of interest" description="Disordered" evidence="1">
    <location>
        <begin position="93"/>
        <end position="118"/>
    </location>
</feature>
<name>A0AAV7SES3_PLEWA</name>
<sequence>MRSPNQKPFYPNKPTPTTNVTNLRVKMSDEQNASACTEHSTFLTSNAPRWRKRVQPTTAPSKIDKTYNDNYNESVYQAPAWRKRIFYTKADPKSDTAYNERRGNGANRREVEKTCIHM</sequence>
<evidence type="ECO:0000256" key="1">
    <source>
        <dbReference type="SAM" id="MobiDB-lite"/>
    </source>
</evidence>
<dbReference type="Proteomes" id="UP001066276">
    <property type="component" value="Chromosome 4_2"/>
</dbReference>
<feature type="region of interest" description="Disordered" evidence="1">
    <location>
        <begin position="1"/>
        <end position="20"/>
    </location>
</feature>
<organism evidence="2 3">
    <name type="scientific">Pleurodeles waltl</name>
    <name type="common">Iberian ribbed newt</name>
    <dbReference type="NCBI Taxonomy" id="8319"/>
    <lineage>
        <taxon>Eukaryota</taxon>
        <taxon>Metazoa</taxon>
        <taxon>Chordata</taxon>
        <taxon>Craniata</taxon>
        <taxon>Vertebrata</taxon>
        <taxon>Euteleostomi</taxon>
        <taxon>Amphibia</taxon>
        <taxon>Batrachia</taxon>
        <taxon>Caudata</taxon>
        <taxon>Salamandroidea</taxon>
        <taxon>Salamandridae</taxon>
        <taxon>Pleurodelinae</taxon>
        <taxon>Pleurodeles</taxon>
    </lineage>
</organism>
<accession>A0AAV7SES3</accession>
<reference evidence="2" key="1">
    <citation type="journal article" date="2022" name="bioRxiv">
        <title>Sequencing and chromosome-scale assembly of the giantPleurodeles waltlgenome.</title>
        <authorList>
            <person name="Brown T."/>
            <person name="Elewa A."/>
            <person name="Iarovenko S."/>
            <person name="Subramanian E."/>
            <person name="Araus A.J."/>
            <person name="Petzold A."/>
            <person name="Susuki M."/>
            <person name="Suzuki K.-i.T."/>
            <person name="Hayashi T."/>
            <person name="Toyoda A."/>
            <person name="Oliveira C."/>
            <person name="Osipova E."/>
            <person name="Leigh N.D."/>
            <person name="Simon A."/>
            <person name="Yun M.H."/>
        </authorList>
    </citation>
    <scope>NUCLEOTIDE SEQUENCE</scope>
    <source>
        <strain evidence="2">20211129_DDA</strain>
        <tissue evidence="2">Liver</tissue>
    </source>
</reference>
<protein>
    <submittedName>
        <fullName evidence="2">Uncharacterized protein</fullName>
    </submittedName>
</protein>
<evidence type="ECO:0000313" key="3">
    <source>
        <dbReference type="Proteomes" id="UP001066276"/>
    </source>
</evidence>
<dbReference type="AlphaFoldDB" id="A0AAV7SES3"/>
<proteinExistence type="predicted"/>
<evidence type="ECO:0000313" key="2">
    <source>
        <dbReference type="EMBL" id="KAJ1161960.1"/>
    </source>
</evidence>